<protein>
    <submittedName>
        <fullName evidence="9">EmrB/QacA subfamily drug resistance transporter</fullName>
    </submittedName>
</protein>
<dbReference type="PRINTS" id="PR01036">
    <property type="entry name" value="TCRTETB"/>
</dbReference>
<feature type="transmembrane region" description="Helical" evidence="7">
    <location>
        <begin position="12"/>
        <end position="34"/>
    </location>
</feature>
<dbReference type="InterPro" id="IPR020846">
    <property type="entry name" value="MFS_dom"/>
</dbReference>
<evidence type="ECO:0000256" key="7">
    <source>
        <dbReference type="SAM" id="Phobius"/>
    </source>
</evidence>
<keyword evidence="3" id="KW-1003">Cell membrane</keyword>
<accession>A0A4Q7WX15</accession>
<evidence type="ECO:0000256" key="3">
    <source>
        <dbReference type="ARBA" id="ARBA00022475"/>
    </source>
</evidence>
<feature type="transmembrane region" description="Helical" evidence="7">
    <location>
        <begin position="102"/>
        <end position="123"/>
    </location>
</feature>
<dbReference type="AlphaFoldDB" id="A0A4Q7WX15"/>
<dbReference type="GO" id="GO:0022857">
    <property type="term" value="F:transmembrane transporter activity"/>
    <property type="evidence" value="ECO:0007669"/>
    <property type="project" value="InterPro"/>
</dbReference>
<dbReference type="Proteomes" id="UP000292027">
    <property type="component" value="Unassembled WGS sequence"/>
</dbReference>
<proteinExistence type="predicted"/>
<feature type="transmembrane region" description="Helical" evidence="7">
    <location>
        <begin position="331"/>
        <end position="349"/>
    </location>
</feature>
<feature type="transmembrane region" description="Helical" evidence="7">
    <location>
        <begin position="399"/>
        <end position="421"/>
    </location>
</feature>
<feature type="domain" description="Major facilitator superfamily (MFS) profile" evidence="8">
    <location>
        <begin position="11"/>
        <end position="450"/>
    </location>
</feature>
<keyword evidence="10" id="KW-1185">Reference proteome</keyword>
<evidence type="ECO:0000313" key="10">
    <source>
        <dbReference type="Proteomes" id="UP000292027"/>
    </source>
</evidence>
<dbReference type="Pfam" id="PF07690">
    <property type="entry name" value="MFS_1"/>
    <property type="match status" value="1"/>
</dbReference>
<dbReference type="EMBL" id="SHKR01000013">
    <property type="protein sequence ID" value="RZU14235.1"/>
    <property type="molecule type" value="Genomic_DNA"/>
</dbReference>
<evidence type="ECO:0000256" key="1">
    <source>
        <dbReference type="ARBA" id="ARBA00004651"/>
    </source>
</evidence>
<dbReference type="Gene3D" id="1.20.1250.20">
    <property type="entry name" value="MFS general substrate transporter like domains"/>
    <property type="match status" value="1"/>
</dbReference>
<keyword evidence="4 7" id="KW-0812">Transmembrane</keyword>
<dbReference type="PANTHER" id="PTHR42718">
    <property type="entry name" value="MAJOR FACILITATOR SUPERFAMILY MULTIDRUG TRANSPORTER MFSC"/>
    <property type="match status" value="1"/>
</dbReference>
<feature type="transmembrane region" description="Helical" evidence="7">
    <location>
        <begin position="165"/>
        <end position="185"/>
    </location>
</feature>
<evidence type="ECO:0000256" key="6">
    <source>
        <dbReference type="ARBA" id="ARBA00023136"/>
    </source>
</evidence>
<dbReference type="SUPFAM" id="SSF103473">
    <property type="entry name" value="MFS general substrate transporter"/>
    <property type="match status" value="1"/>
</dbReference>
<dbReference type="InterPro" id="IPR011701">
    <property type="entry name" value="MFS"/>
</dbReference>
<evidence type="ECO:0000259" key="8">
    <source>
        <dbReference type="PROSITE" id="PS50850"/>
    </source>
</evidence>
<dbReference type="PROSITE" id="PS50850">
    <property type="entry name" value="MFS"/>
    <property type="match status" value="1"/>
</dbReference>
<dbReference type="InterPro" id="IPR036259">
    <property type="entry name" value="MFS_trans_sf"/>
</dbReference>
<dbReference type="RefSeq" id="WP_130446404.1">
    <property type="nucleotide sequence ID" value="NZ_SHKR01000013.1"/>
</dbReference>
<keyword evidence="6 7" id="KW-0472">Membrane</keyword>
<evidence type="ECO:0000256" key="5">
    <source>
        <dbReference type="ARBA" id="ARBA00022989"/>
    </source>
</evidence>
<name>A0A4Q7WX15_9ACTN</name>
<keyword evidence="5 7" id="KW-1133">Transmembrane helix</keyword>
<dbReference type="PANTHER" id="PTHR42718:SF46">
    <property type="entry name" value="BLR6921 PROTEIN"/>
    <property type="match status" value="1"/>
</dbReference>
<keyword evidence="2" id="KW-0813">Transport</keyword>
<dbReference type="OrthoDB" id="7375466at2"/>
<feature type="transmembrane region" description="Helical" evidence="7">
    <location>
        <begin position="427"/>
        <end position="449"/>
    </location>
</feature>
<organism evidence="9 10">
    <name type="scientific">Kribbella rubisoli</name>
    <dbReference type="NCBI Taxonomy" id="3075929"/>
    <lineage>
        <taxon>Bacteria</taxon>
        <taxon>Bacillati</taxon>
        <taxon>Actinomycetota</taxon>
        <taxon>Actinomycetes</taxon>
        <taxon>Propionibacteriales</taxon>
        <taxon>Kribbellaceae</taxon>
        <taxon>Kribbella</taxon>
    </lineage>
</organism>
<dbReference type="Gene3D" id="1.20.1720.10">
    <property type="entry name" value="Multidrug resistance protein D"/>
    <property type="match status" value="1"/>
</dbReference>
<evidence type="ECO:0000256" key="4">
    <source>
        <dbReference type="ARBA" id="ARBA00022692"/>
    </source>
</evidence>
<feature type="transmembrane region" description="Helical" evidence="7">
    <location>
        <begin position="135"/>
        <end position="159"/>
    </location>
</feature>
<comment type="caution">
    <text evidence="9">The sequence shown here is derived from an EMBL/GenBank/DDBJ whole genome shotgun (WGS) entry which is preliminary data.</text>
</comment>
<feature type="transmembrane region" description="Helical" evidence="7">
    <location>
        <begin position="223"/>
        <end position="246"/>
    </location>
</feature>
<dbReference type="CDD" id="cd17321">
    <property type="entry name" value="MFS_MMR_MDR_like"/>
    <property type="match status" value="1"/>
</dbReference>
<feature type="transmembrane region" description="Helical" evidence="7">
    <location>
        <begin position="267"/>
        <end position="290"/>
    </location>
</feature>
<reference evidence="9 10" key="1">
    <citation type="journal article" date="2015" name="Stand. Genomic Sci.">
        <title>Genomic Encyclopedia of Bacterial and Archaeal Type Strains, Phase III: the genomes of soil and plant-associated and newly described type strains.</title>
        <authorList>
            <person name="Whitman W.B."/>
            <person name="Woyke T."/>
            <person name="Klenk H.P."/>
            <person name="Zhou Y."/>
            <person name="Lilburn T.G."/>
            <person name="Beck B.J."/>
            <person name="De Vos P."/>
            <person name="Vandamme P."/>
            <person name="Eisen J.A."/>
            <person name="Garrity G."/>
            <person name="Hugenholtz P."/>
            <person name="Kyrpides N.C."/>
        </authorList>
    </citation>
    <scope>NUCLEOTIDE SEQUENCE [LARGE SCALE GENOMIC DNA]</scope>
    <source>
        <strain evidence="9 10">VKM Ac-2540</strain>
    </source>
</reference>
<feature type="transmembrane region" description="Helical" evidence="7">
    <location>
        <begin position="197"/>
        <end position="217"/>
    </location>
</feature>
<sequence length="459" mass="47117">MTEPDPRRWRLLGLLAVAQFMLILDVTVVAIALPNIETDLGLSRETLTWVVSAYTLMFGGLMLLGGRAADLFGSRRVVLTGLIVFTLASLVTGLAGGPEVLLAGRVAQGIGAAMLSPAALSVVTKTFDGDERNKALGIWSAMGGGGSAIGVLLGGLLTAGPGWQWVFYINLPIGVIVFILLFRMLPADRPSESQGRLDVPGALLVTAGTGTAIYALINAGDRGWLSAATLGTLAGALVLYGVFAWVQRSVRSPLMDLRILTRRPVAAGTVMLLIATALMISMFFLGSFYLQHFKQYGALRTGLLFLPVAIAAIVGAHLAGQLVGRVGARPVAVVGFAITAIGIAVPAIWEGAAVVVIGMTVGTVGLGTAFVASSTTTFAQIDHREAGLASGILSTFHEFGASLGVAVVSSVAAASLAGTVSTGFARGFTFAAITAAVAAVLALIVVPAFKPSTGGVHVH</sequence>
<feature type="transmembrane region" description="Helical" evidence="7">
    <location>
        <begin position="355"/>
        <end position="378"/>
    </location>
</feature>
<feature type="transmembrane region" description="Helical" evidence="7">
    <location>
        <begin position="77"/>
        <end position="96"/>
    </location>
</feature>
<gene>
    <name evidence="9" type="ORF">EV645_5101</name>
</gene>
<feature type="transmembrane region" description="Helical" evidence="7">
    <location>
        <begin position="46"/>
        <end position="65"/>
    </location>
</feature>
<comment type="subcellular location">
    <subcellularLocation>
        <location evidence="1">Cell membrane</location>
        <topology evidence="1">Multi-pass membrane protein</topology>
    </subcellularLocation>
</comment>
<evidence type="ECO:0000256" key="2">
    <source>
        <dbReference type="ARBA" id="ARBA00022448"/>
    </source>
</evidence>
<evidence type="ECO:0000313" key="9">
    <source>
        <dbReference type="EMBL" id="RZU14235.1"/>
    </source>
</evidence>
<feature type="transmembrane region" description="Helical" evidence="7">
    <location>
        <begin position="302"/>
        <end position="319"/>
    </location>
</feature>
<dbReference type="GO" id="GO:0005886">
    <property type="term" value="C:plasma membrane"/>
    <property type="evidence" value="ECO:0007669"/>
    <property type="project" value="UniProtKB-SubCell"/>
</dbReference>